<keyword evidence="5 9" id="KW-0067">ATP-binding</keyword>
<feature type="compositionally biased region" description="Low complexity" evidence="12">
    <location>
        <begin position="151"/>
        <end position="160"/>
    </location>
</feature>
<sequence length="696" mass="75990">MSDTTDVTSDVSNVAGDATAAAPTRRRRSGTGLSAMLLPELQSLAASLGISGTARMRKGELISAISERQGGAAAGTPRPRAEATAAAAPAREEVRAEVTQAPSGTERAPAEPTAAPAEGRTRTRRSRAVAAAESRPAEAETRPAEPRAEEPPAAATVVAEPAERVEGRRERGSRDQAERGERTERAERAERGDRAERAERGDRADRTDRTDRGGDRNERGDRSERAERDRNDRGERAERGDRNERADRNERTDRGDRNDRNDRGQRAERDNGGDDDDEGGGRRGRRSRFRDRRRGRGERGEGDGAAGGGSGGREPQVSEDDVLVPVAGIIDVLDNYAFVRTTGYLAGPNDVYVSMSQIKKYGLRRGDAITGAVRAARDGEQRRDKYNPLVRLDTINGMEPEEARRRPEFYKLTPLYPQERLRLETEPHILTTRVIDLVMPLGKGQRALIVSPPKAGKTMVLQAIANAITHNNPECHLMVVLVDERPEEVTDMQRSVKGEVIAATFDRPPQDHTTVAELAIERAKRLVELGHDVVVLLDSVTRLGRSYNLAAPASGRIMSGGIDSTALYPPKRFLGAARNIENGGSLTILATALVETGSMADTVIFEEFKGTGNAELKLDRKIADKRTFPAVDVSASGTRKEEILLAPEELAIIHKLRKVLHSLDSQAALDLLLDRLKQSRTNIEFLMQIAKSTPGE</sequence>
<name>A0A7H8XR44_9ACTN</name>
<comment type="similarity">
    <text evidence="9 11">Belongs to the Rho family.</text>
</comment>
<feature type="region of interest" description="Disordered" evidence="12">
    <location>
        <begin position="68"/>
        <end position="318"/>
    </location>
</feature>
<dbReference type="EC" id="3.6.4.-" evidence="9 10"/>
<evidence type="ECO:0000256" key="10">
    <source>
        <dbReference type="NCBIfam" id="TIGR00767"/>
    </source>
</evidence>
<feature type="compositionally biased region" description="Gly residues" evidence="12">
    <location>
        <begin position="303"/>
        <end position="312"/>
    </location>
</feature>
<dbReference type="GO" id="GO:0016787">
    <property type="term" value="F:hydrolase activity"/>
    <property type="evidence" value="ECO:0007669"/>
    <property type="project" value="UniProtKB-KW"/>
</dbReference>
<feature type="compositionally biased region" description="Low complexity" evidence="12">
    <location>
        <begin position="70"/>
        <end position="89"/>
    </location>
</feature>
<feature type="compositionally biased region" description="Basic and acidic residues" evidence="12">
    <location>
        <begin position="161"/>
        <end position="272"/>
    </location>
</feature>
<dbReference type="InterPro" id="IPR003593">
    <property type="entry name" value="AAA+_ATPase"/>
</dbReference>
<dbReference type="GO" id="GO:0004386">
    <property type="term" value="F:helicase activity"/>
    <property type="evidence" value="ECO:0007669"/>
    <property type="project" value="UniProtKB-UniRule"/>
</dbReference>
<dbReference type="NCBIfam" id="TIGR00767">
    <property type="entry name" value="rho"/>
    <property type="match status" value="1"/>
</dbReference>
<keyword evidence="8 9" id="KW-0804">Transcription</keyword>
<evidence type="ECO:0000256" key="6">
    <source>
        <dbReference type="ARBA" id="ARBA00022884"/>
    </source>
</evidence>
<feature type="compositionally biased region" description="Low complexity" evidence="12">
    <location>
        <begin position="104"/>
        <end position="118"/>
    </location>
</feature>
<keyword evidence="2 9" id="KW-0547">Nucleotide-binding</keyword>
<dbReference type="Gene3D" id="2.40.50.140">
    <property type="entry name" value="Nucleic acid-binding proteins"/>
    <property type="match status" value="1"/>
</dbReference>
<dbReference type="CDD" id="cd01128">
    <property type="entry name" value="rho_factor_C"/>
    <property type="match status" value="1"/>
</dbReference>
<dbReference type="GO" id="GO:0008186">
    <property type="term" value="F:ATP-dependent activity, acting on RNA"/>
    <property type="evidence" value="ECO:0007669"/>
    <property type="project" value="UniProtKB-UniRule"/>
</dbReference>
<dbReference type="InterPro" id="IPR041703">
    <property type="entry name" value="Rho_factor_ATP-bd"/>
</dbReference>
<dbReference type="GO" id="GO:0006353">
    <property type="term" value="P:DNA-templated transcription termination"/>
    <property type="evidence" value="ECO:0007669"/>
    <property type="project" value="UniProtKB-UniRule"/>
</dbReference>
<feature type="binding site" evidence="9">
    <location>
        <position position="485"/>
    </location>
    <ligand>
        <name>ATP</name>
        <dbReference type="ChEBI" id="CHEBI:30616"/>
    </ligand>
</feature>
<evidence type="ECO:0000256" key="12">
    <source>
        <dbReference type="SAM" id="MobiDB-lite"/>
    </source>
</evidence>
<keyword evidence="3 9" id="KW-0378">Hydrolase</keyword>
<reference evidence="13 14" key="1">
    <citation type="submission" date="2020-07" db="EMBL/GenBank/DDBJ databases">
        <title>A bifunctional nitrone conjugated secondary metabolite targeting the ribosome.</title>
        <authorList>
            <person name="Limbrick E.M."/>
            <person name="Graf M."/>
            <person name="Derewacz D.K."/>
            <person name="Nguyen F."/>
            <person name="Spraggins J.M."/>
            <person name="Wieland M."/>
            <person name="Ynigez-Gutierrez A.E."/>
            <person name="Reisman B.J."/>
            <person name="Zinshteyn B."/>
            <person name="McCulloch K."/>
            <person name="Iverson T.M."/>
            <person name="Green R."/>
            <person name="Wilson D.N."/>
            <person name="Bachmann B.O."/>
        </authorList>
    </citation>
    <scope>NUCLEOTIDE SEQUENCE [LARGE SCALE GENOMIC DNA]</scope>
    <source>
        <strain evidence="14">aurantiaca</strain>
    </source>
</reference>
<dbReference type="InterPro" id="IPR011129">
    <property type="entry name" value="CSD"/>
</dbReference>
<dbReference type="GO" id="GO:0005524">
    <property type="term" value="F:ATP binding"/>
    <property type="evidence" value="ECO:0007669"/>
    <property type="project" value="UniProtKB-UniRule"/>
</dbReference>
<feature type="compositionally biased region" description="Basic residues" evidence="12">
    <location>
        <begin position="282"/>
        <end position="296"/>
    </location>
</feature>
<dbReference type="SUPFAM" id="SSF52540">
    <property type="entry name" value="P-loop containing nucleoside triphosphate hydrolases"/>
    <property type="match status" value="1"/>
</dbReference>
<dbReference type="Pfam" id="PF07497">
    <property type="entry name" value="Rho_RNA_bind"/>
    <property type="match status" value="1"/>
</dbReference>
<dbReference type="PROSITE" id="PS51856">
    <property type="entry name" value="RHO_RNA_BD"/>
    <property type="match status" value="1"/>
</dbReference>
<evidence type="ECO:0000256" key="11">
    <source>
        <dbReference type="PROSITE-ProRule" id="PRU01203"/>
    </source>
</evidence>
<evidence type="ECO:0000256" key="2">
    <source>
        <dbReference type="ARBA" id="ARBA00022741"/>
    </source>
</evidence>
<comment type="function">
    <text evidence="9">Facilitates transcription termination by a mechanism that involves Rho binding to the nascent RNA, activation of Rho's RNA-dependent ATPase activity, and release of the mRNA from the DNA template.</text>
</comment>
<dbReference type="InterPro" id="IPR011112">
    <property type="entry name" value="Rho-like_N"/>
</dbReference>
<evidence type="ECO:0000256" key="8">
    <source>
        <dbReference type="ARBA" id="ARBA00023163"/>
    </source>
</evidence>
<evidence type="ECO:0000313" key="13">
    <source>
        <dbReference type="EMBL" id="QLD27224.1"/>
    </source>
</evidence>
<dbReference type="SUPFAM" id="SSF50249">
    <property type="entry name" value="Nucleic acid-binding proteins"/>
    <property type="match status" value="1"/>
</dbReference>
<dbReference type="InterPro" id="IPR012340">
    <property type="entry name" value="NA-bd_OB-fold"/>
</dbReference>
<protein>
    <recommendedName>
        <fullName evidence="9 10">Transcription termination factor Rho</fullName>
        <ecNumber evidence="9 10">3.6.4.-</ecNumber>
    </recommendedName>
    <alternativeName>
        <fullName evidence="9">ATP-dependent helicase Rho</fullName>
    </alternativeName>
</protein>
<dbReference type="KEGG" id="mcab:HXZ27_25925"/>
<feature type="binding site" evidence="9">
    <location>
        <begin position="454"/>
        <end position="459"/>
    </location>
    <ligand>
        <name>ATP</name>
        <dbReference type="ChEBI" id="CHEBI:30616"/>
    </ligand>
</feature>
<feature type="binding site" evidence="9">
    <location>
        <begin position="442"/>
        <end position="447"/>
    </location>
    <ligand>
        <name>ATP</name>
        <dbReference type="ChEBI" id="CHEBI:30616"/>
    </ligand>
</feature>
<feature type="compositionally biased region" description="Polar residues" evidence="12">
    <location>
        <begin position="1"/>
        <end position="12"/>
    </location>
</feature>
<keyword evidence="6 9" id="KW-0694">RNA-binding</keyword>
<dbReference type="Gene3D" id="3.40.50.300">
    <property type="entry name" value="P-loop containing nucleotide triphosphate hydrolases"/>
    <property type="match status" value="1"/>
</dbReference>
<dbReference type="PANTHER" id="PTHR46425">
    <property type="entry name" value="TRANSCRIPTION TERMINATION FACTOR RHO"/>
    <property type="match status" value="1"/>
</dbReference>
<evidence type="ECO:0000256" key="9">
    <source>
        <dbReference type="HAMAP-Rule" id="MF_01884"/>
    </source>
</evidence>
<dbReference type="Proteomes" id="UP000509335">
    <property type="component" value="Chromosome"/>
</dbReference>
<dbReference type="GO" id="GO:0003723">
    <property type="term" value="F:RNA binding"/>
    <property type="evidence" value="ECO:0007669"/>
    <property type="project" value="UniProtKB-UniRule"/>
</dbReference>
<dbReference type="SMART" id="SM00382">
    <property type="entry name" value="AAA"/>
    <property type="match status" value="1"/>
</dbReference>
<organism evidence="13 14">
    <name type="scientific">Micromonospora carbonacea</name>
    <dbReference type="NCBI Taxonomy" id="47853"/>
    <lineage>
        <taxon>Bacteria</taxon>
        <taxon>Bacillati</taxon>
        <taxon>Actinomycetota</taxon>
        <taxon>Actinomycetes</taxon>
        <taxon>Micromonosporales</taxon>
        <taxon>Micromonosporaceae</taxon>
        <taxon>Micromonospora</taxon>
    </lineage>
</organism>
<dbReference type="NCBIfam" id="NF006886">
    <property type="entry name" value="PRK09376.1"/>
    <property type="match status" value="1"/>
</dbReference>
<feature type="compositionally biased region" description="Basic and acidic residues" evidence="12">
    <location>
        <begin position="135"/>
        <end position="150"/>
    </location>
</feature>
<evidence type="ECO:0000256" key="3">
    <source>
        <dbReference type="ARBA" id="ARBA00022801"/>
    </source>
</evidence>
<keyword evidence="1 9" id="KW-0806">Transcription termination</keyword>
<dbReference type="InterPro" id="IPR036269">
    <property type="entry name" value="Rho_N_sf"/>
</dbReference>
<dbReference type="Pfam" id="PF00006">
    <property type="entry name" value="ATP-synt_ab"/>
    <property type="match status" value="1"/>
</dbReference>
<dbReference type="InterPro" id="IPR000194">
    <property type="entry name" value="ATPase_F1/V1/A1_a/bsu_nucl-bd"/>
</dbReference>
<dbReference type="SUPFAM" id="SSF68912">
    <property type="entry name" value="Rho N-terminal domain-like"/>
    <property type="match status" value="1"/>
</dbReference>
<keyword evidence="7 9" id="KW-0805">Transcription regulation</keyword>
<dbReference type="SMART" id="SM00959">
    <property type="entry name" value="Rho_N"/>
    <property type="match status" value="1"/>
</dbReference>
<evidence type="ECO:0000313" key="14">
    <source>
        <dbReference type="Proteomes" id="UP000509335"/>
    </source>
</evidence>
<evidence type="ECO:0000256" key="7">
    <source>
        <dbReference type="ARBA" id="ARBA00023015"/>
    </source>
</evidence>
<proteinExistence type="inferred from homology"/>
<evidence type="ECO:0000256" key="5">
    <source>
        <dbReference type="ARBA" id="ARBA00022840"/>
    </source>
</evidence>
<evidence type="ECO:0000256" key="1">
    <source>
        <dbReference type="ARBA" id="ARBA00022472"/>
    </source>
</evidence>
<dbReference type="PANTHER" id="PTHR46425:SF1">
    <property type="entry name" value="TRANSCRIPTION TERMINATION FACTOR RHO"/>
    <property type="match status" value="1"/>
</dbReference>
<dbReference type="InterPro" id="IPR011113">
    <property type="entry name" value="Rho_RNA-bd"/>
</dbReference>
<gene>
    <name evidence="9 13" type="primary">rho</name>
    <name evidence="13" type="ORF">HXZ27_25925</name>
</gene>
<keyword evidence="4 9" id="KW-0347">Helicase</keyword>
<dbReference type="AlphaFoldDB" id="A0A7H8XR44"/>
<dbReference type="InterPro" id="IPR004665">
    <property type="entry name" value="Term_rho"/>
</dbReference>
<feature type="region of interest" description="Disordered" evidence="12">
    <location>
        <begin position="1"/>
        <end position="33"/>
    </location>
</feature>
<dbReference type="InterPro" id="IPR027417">
    <property type="entry name" value="P-loop_NTPase"/>
</dbReference>
<evidence type="ECO:0000256" key="4">
    <source>
        <dbReference type="ARBA" id="ARBA00022806"/>
    </source>
</evidence>
<comment type="caution">
    <text evidence="9">Lacks conserved residue(s) required for the propagation of feature annotation.</text>
</comment>
<dbReference type="Gene3D" id="1.10.720.10">
    <property type="match status" value="1"/>
</dbReference>
<dbReference type="EMBL" id="CP058322">
    <property type="protein sequence ID" value="QLD27224.1"/>
    <property type="molecule type" value="Genomic_DNA"/>
</dbReference>
<accession>A0A7H8XR44</accession>
<dbReference type="HAMAP" id="MF_01884">
    <property type="entry name" value="Rho"/>
    <property type="match status" value="1"/>
</dbReference>
<dbReference type="Pfam" id="PF07498">
    <property type="entry name" value="Rho_N"/>
    <property type="match status" value="1"/>
</dbReference>
<comment type="subunit">
    <text evidence="9">Homohexamer. The homohexamer assembles into an open ring structure.</text>
</comment>
<dbReference type="SMART" id="SM00357">
    <property type="entry name" value="CSP"/>
    <property type="match status" value="1"/>
</dbReference>